<dbReference type="GeneID" id="100904098"/>
<organism evidence="6 7">
    <name type="scientific">Galendromus occidentalis</name>
    <name type="common">western predatory mite</name>
    <dbReference type="NCBI Taxonomy" id="34638"/>
    <lineage>
        <taxon>Eukaryota</taxon>
        <taxon>Metazoa</taxon>
        <taxon>Ecdysozoa</taxon>
        <taxon>Arthropoda</taxon>
        <taxon>Chelicerata</taxon>
        <taxon>Arachnida</taxon>
        <taxon>Acari</taxon>
        <taxon>Parasitiformes</taxon>
        <taxon>Mesostigmata</taxon>
        <taxon>Gamasina</taxon>
        <taxon>Phytoseioidea</taxon>
        <taxon>Phytoseiidae</taxon>
        <taxon>Typhlodrominae</taxon>
        <taxon>Galendromus</taxon>
    </lineage>
</organism>
<dbReference type="Proteomes" id="UP000694867">
    <property type="component" value="Unplaced"/>
</dbReference>
<feature type="transmembrane region" description="Helical" evidence="5">
    <location>
        <begin position="255"/>
        <end position="276"/>
    </location>
</feature>
<comment type="subcellular location">
    <subcellularLocation>
        <location evidence="1">Membrane</location>
        <topology evidence="1">Multi-pass membrane protein</topology>
    </subcellularLocation>
</comment>
<feature type="transmembrane region" description="Helical" evidence="5">
    <location>
        <begin position="46"/>
        <end position="65"/>
    </location>
</feature>
<feature type="transmembrane region" description="Helical" evidence="5">
    <location>
        <begin position="21"/>
        <end position="40"/>
    </location>
</feature>
<dbReference type="RefSeq" id="XP_018496122.2">
    <property type="nucleotide sequence ID" value="XM_018640606.2"/>
</dbReference>
<reference evidence="7" key="1">
    <citation type="submission" date="2025-08" db="UniProtKB">
        <authorList>
            <consortium name="RefSeq"/>
        </authorList>
    </citation>
    <scope>IDENTIFICATION</scope>
</reference>
<evidence type="ECO:0000256" key="3">
    <source>
        <dbReference type="ARBA" id="ARBA00022989"/>
    </source>
</evidence>
<accession>A0AAJ7L6Z5</accession>
<evidence type="ECO:0000256" key="4">
    <source>
        <dbReference type="ARBA" id="ARBA00023136"/>
    </source>
</evidence>
<evidence type="ECO:0000313" key="7">
    <source>
        <dbReference type="RefSeq" id="XP_018496122.2"/>
    </source>
</evidence>
<evidence type="ECO:0000256" key="2">
    <source>
        <dbReference type="ARBA" id="ARBA00022692"/>
    </source>
</evidence>
<dbReference type="KEGG" id="goe:100904098"/>
<keyword evidence="2 5" id="KW-0812">Transmembrane</keyword>
<evidence type="ECO:0000256" key="1">
    <source>
        <dbReference type="ARBA" id="ARBA00004141"/>
    </source>
</evidence>
<evidence type="ECO:0000256" key="5">
    <source>
        <dbReference type="SAM" id="Phobius"/>
    </source>
</evidence>
<dbReference type="PANTHER" id="PTHR11132">
    <property type="entry name" value="SOLUTE CARRIER FAMILY 35"/>
    <property type="match status" value="1"/>
</dbReference>
<feature type="transmembrane region" description="Helical" evidence="5">
    <location>
        <begin position="223"/>
        <end position="243"/>
    </location>
</feature>
<evidence type="ECO:0000313" key="6">
    <source>
        <dbReference type="Proteomes" id="UP000694867"/>
    </source>
</evidence>
<feature type="transmembrane region" description="Helical" evidence="5">
    <location>
        <begin position="190"/>
        <end position="211"/>
    </location>
</feature>
<name>A0AAJ7L6Z5_9ACAR</name>
<dbReference type="AlphaFoldDB" id="A0AAJ7L6Z5"/>
<keyword evidence="3 5" id="KW-1133">Transmembrane helix</keyword>
<gene>
    <name evidence="7" type="primary">LOC100904098</name>
</gene>
<dbReference type="InterPro" id="IPR050186">
    <property type="entry name" value="TPT_transporter"/>
</dbReference>
<feature type="transmembrane region" description="Helical" evidence="5">
    <location>
        <begin position="160"/>
        <end position="178"/>
    </location>
</feature>
<sequence length="305" mass="34324">MKRGILDSPLATGPKANFARIGLLMNFVLSVSSMVILKFIFYNFEFPALTTTLVHFSTSTCLMIATRLTQSIPWVSLRWGPVCKLGVGFSLLVTFTNLSLYHNSLISFVMLKTTTLIWIPAMHRLFSNFIFSWSTLLALCPVISGILLHFCFEQDMNSLGILYGILGAMVTSAYQLYLSEKQKEMQVDSLQLLLYEAPIGVLLLIPISWYFDRSEIYAESPAFTWHLPLLLLVSGACTSIVPFTEQWTIGHTSTAEYNVVSQMKFAVTLFIGYNTFNSLSYRPIQIMGHMMTLSGIVVYTHLKVS</sequence>
<feature type="transmembrane region" description="Helical" evidence="5">
    <location>
        <begin position="126"/>
        <end position="148"/>
    </location>
</feature>
<protein>
    <submittedName>
        <fullName evidence="7">Solute carrier family 35 member E3-like</fullName>
    </submittedName>
</protein>
<keyword evidence="4 5" id="KW-0472">Membrane</keyword>
<proteinExistence type="predicted"/>
<dbReference type="GO" id="GO:0016020">
    <property type="term" value="C:membrane"/>
    <property type="evidence" value="ECO:0007669"/>
    <property type="project" value="UniProtKB-SubCell"/>
</dbReference>
<keyword evidence="6" id="KW-1185">Reference proteome</keyword>